<evidence type="ECO:0000313" key="6">
    <source>
        <dbReference type="Proteomes" id="UP000294933"/>
    </source>
</evidence>
<feature type="compositionally biased region" description="Low complexity" evidence="3">
    <location>
        <begin position="89"/>
        <end position="100"/>
    </location>
</feature>
<dbReference type="STRING" id="50990.A0A4Y7PZS3"/>
<dbReference type="EMBL" id="ML170184">
    <property type="protein sequence ID" value="TDL20894.1"/>
    <property type="molecule type" value="Genomic_DNA"/>
</dbReference>
<protein>
    <recommendedName>
        <fullName evidence="4">UBC core domain-containing protein</fullName>
    </recommendedName>
</protein>
<keyword evidence="6" id="KW-1185">Reference proteome</keyword>
<dbReference type="OrthoDB" id="47801at2759"/>
<dbReference type="InterPro" id="IPR016135">
    <property type="entry name" value="UBQ-conjugating_enzyme/RWD"/>
</dbReference>
<dbReference type="SUPFAM" id="SSF54495">
    <property type="entry name" value="UBC-like"/>
    <property type="match status" value="1"/>
</dbReference>
<dbReference type="SMART" id="SM00212">
    <property type="entry name" value="UBCc"/>
    <property type="match status" value="1"/>
</dbReference>
<dbReference type="GO" id="GO:0016740">
    <property type="term" value="F:transferase activity"/>
    <property type="evidence" value="ECO:0007669"/>
    <property type="project" value="UniProtKB-KW"/>
</dbReference>
<dbReference type="Proteomes" id="UP000294933">
    <property type="component" value="Unassembled WGS sequence"/>
</dbReference>
<reference evidence="5 6" key="1">
    <citation type="submission" date="2018-06" db="EMBL/GenBank/DDBJ databases">
        <title>A transcriptomic atlas of mushroom development highlights an independent origin of complex multicellularity.</title>
        <authorList>
            <consortium name="DOE Joint Genome Institute"/>
            <person name="Krizsan K."/>
            <person name="Almasi E."/>
            <person name="Merenyi Z."/>
            <person name="Sahu N."/>
            <person name="Viragh M."/>
            <person name="Koszo T."/>
            <person name="Mondo S."/>
            <person name="Kiss B."/>
            <person name="Balint B."/>
            <person name="Kues U."/>
            <person name="Barry K."/>
            <person name="Hegedus J.C."/>
            <person name="Henrissat B."/>
            <person name="Johnson J."/>
            <person name="Lipzen A."/>
            <person name="Ohm R."/>
            <person name="Nagy I."/>
            <person name="Pangilinan J."/>
            <person name="Yan J."/>
            <person name="Xiong Y."/>
            <person name="Grigoriev I.V."/>
            <person name="Hibbett D.S."/>
            <person name="Nagy L.G."/>
        </authorList>
    </citation>
    <scope>NUCLEOTIDE SEQUENCE [LARGE SCALE GENOMIC DNA]</scope>
    <source>
        <strain evidence="5 6">SZMC22713</strain>
    </source>
</reference>
<evidence type="ECO:0000256" key="3">
    <source>
        <dbReference type="SAM" id="MobiDB-lite"/>
    </source>
</evidence>
<evidence type="ECO:0000259" key="4">
    <source>
        <dbReference type="PROSITE" id="PS50127"/>
    </source>
</evidence>
<proteinExistence type="predicted"/>
<feature type="region of interest" description="Disordered" evidence="3">
    <location>
        <begin position="1"/>
        <end position="47"/>
    </location>
</feature>
<organism evidence="5 6">
    <name type="scientific">Rickenella mellea</name>
    <dbReference type="NCBI Taxonomy" id="50990"/>
    <lineage>
        <taxon>Eukaryota</taxon>
        <taxon>Fungi</taxon>
        <taxon>Dikarya</taxon>
        <taxon>Basidiomycota</taxon>
        <taxon>Agaricomycotina</taxon>
        <taxon>Agaricomycetes</taxon>
        <taxon>Hymenochaetales</taxon>
        <taxon>Rickenellaceae</taxon>
        <taxon>Rickenella</taxon>
    </lineage>
</organism>
<feature type="region of interest" description="Disordered" evidence="3">
    <location>
        <begin position="88"/>
        <end position="110"/>
    </location>
</feature>
<feature type="domain" description="UBC core" evidence="4">
    <location>
        <begin position="590"/>
        <end position="756"/>
    </location>
</feature>
<dbReference type="PANTHER" id="PTHR46116">
    <property type="entry name" value="(E3-INDEPENDENT) E2 UBIQUITIN-CONJUGATING ENZYME"/>
    <property type="match status" value="1"/>
</dbReference>
<dbReference type="Pfam" id="PF00179">
    <property type="entry name" value="UQ_con"/>
    <property type="match status" value="1"/>
</dbReference>
<evidence type="ECO:0000313" key="5">
    <source>
        <dbReference type="EMBL" id="TDL20894.1"/>
    </source>
</evidence>
<feature type="compositionally biased region" description="Basic and acidic residues" evidence="3">
    <location>
        <begin position="29"/>
        <end position="38"/>
    </location>
</feature>
<name>A0A4Y7PZS3_9AGAM</name>
<sequence>MAKKRSKQKVASPQKNHEVTEIMSDSEEPVPKKTRYEPADDGGTEDEDLAGILAQIQEQEQNEALALKLQRQWDDGDVEILLDNATQAGSSNINGSSHNGPVASGSSSTFEDDEAMARRLAQEWGTDNETTSKPLPALPRLDGPSDAMTGGFSKTDLAPDDELAGYRDVFTATRDCSKCRKPVPVTRGYVTFSASVPPPSLTRLLHAYCNSCKTNHCRGCFKVVSCNKTCKGTGSGNKECAVTNCCADVRAIALFEVLGGFDRVYVNETTSAASRSVSSVASKGSNIGSVGPGGTGYGTEGYGGYVAMPSPAAVAPKARAPRGKSAASVASLASKWDALVVTVFETLIYFIPNPYAEEPAEYDLLPHASIRSLLSLSYLPEILAGLLRNDSVMDWTARSETYNAMLQLLRRLVDSELTVGLLISPRWSKEKSCGLESWMWKEGDIEWEVPSDDDNTSESRIVRDPPLYEHFKKLTKQCEVFMTGASQLMESDGHGEGEDDTTVKALSLCGDIISTHDDVERAIGVVVASSSNDQQKNGKQKSSPSVTMERLYSQACERLAFKYATFSDNAGPGGIDNPAFYYAQNLKATANSTRVPKDRLHMVKELAVMSTCLPPGIWVRVDEVRNDAIKVMIAGPEKTPYEGGLFEFDCFMPLEYPHKPPLMNLCTTGHGKVRFNPNLYNCGKVCLSLLGTWAGRPEEQWSSKSTFLQVLVSIQSMILVEAPYFNEPGHGKVVIGSAASKSYNRNIMLQTSKWAIVDWLKDTRRDSMWADVIKSHFLIRGEKIHDMLEEWNKIEPKIGRKLIKDFEKGLELIQTWD</sequence>
<evidence type="ECO:0000256" key="1">
    <source>
        <dbReference type="ARBA" id="ARBA00022679"/>
    </source>
</evidence>
<dbReference type="PROSITE" id="PS50127">
    <property type="entry name" value="UBC_2"/>
    <property type="match status" value="1"/>
</dbReference>
<dbReference type="InterPro" id="IPR000608">
    <property type="entry name" value="UBC"/>
</dbReference>
<keyword evidence="1" id="KW-0808">Transferase</keyword>
<dbReference type="Gene3D" id="3.10.110.10">
    <property type="entry name" value="Ubiquitin Conjugating Enzyme"/>
    <property type="match status" value="1"/>
</dbReference>
<accession>A0A4Y7PZS3</accession>
<evidence type="ECO:0000256" key="2">
    <source>
        <dbReference type="ARBA" id="ARBA00022786"/>
    </source>
</evidence>
<dbReference type="CDD" id="cd23810">
    <property type="entry name" value="UBCc_BIRC6"/>
    <property type="match status" value="1"/>
</dbReference>
<dbReference type="AlphaFoldDB" id="A0A4Y7PZS3"/>
<gene>
    <name evidence="5" type="ORF">BD410DRAFT_821665</name>
</gene>
<dbReference type="VEuPathDB" id="FungiDB:BD410DRAFT_821665"/>
<dbReference type="PANTHER" id="PTHR46116:SF39">
    <property type="entry name" value="BACULOVIRAL IAP REPEAT-CONTAINING PROTEIN 6"/>
    <property type="match status" value="1"/>
</dbReference>
<keyword evidence="2" id="KW-0833">Ubl conjugation pathway</keyword>